<feature type="compositionally biased region" description="Basic and acidic residues" evidence="1">
    <location>
        <begin position="186"/>
        <end position="200"/>
    </location>
</feature>
<dbReference type="EMBL" id="NWSH01000988">
    <property type="protein sequence ID" value="PCG73223.1"/>
    <property type="molecule type" value="Genomic_DNA"/>
</dbReference>
<reference evidence="2" key="1">
    <citation type="submission" date="2017-09" db="EMBL/GenBank/DDBJ databases">
        <title>Contemporary evolution of a Lepidopteran species, Heliothis virescens, in response to modern agricultural practices.</title>
        <authorList>
            <person name="Fritz M.L."/>
            <person name="Deyonke A.M."/>
            <person name="Papanicolaou A."/>
            <person name="Micinski S."/>
            <person name="Westbrook J."/>
            <person name="Gould F."/>
        </authorList>
    </citation>
    <scope>NUCLEOTIDE SEQUENCE [LARGE SCALE GENOMIC DNA]</scope>
    <source>
        <strain evidence="2">HvINT-</strain>
        <tissue evidence="2">Whole body</tissue>
    </source>
</reference>
<protein>
    <submittedName>
        <fullName evidence="2">Uncharacterized protein</fullName>
    </submittedName>
</protein>
<gene>
    <name evidence="2" type="ORF">B5V51_15022</name>
</gene>
<feature type="region of interest" description="Disordered" evidence="1">
    <location>
        <begin position="64"/>
        <end position="87"/>
    </location>
</feature>
<feature type="region of interest" description="Disordered" evidence="1">
    <location>
        <begin position="132"/>
        <end position="200"/>
    </location>
</feature>
<feature type="compositionally biased region" description="Basic and acidic residues" evidence="1">
    <location>
        <begin position="143"/>
        <end position="168"/>
    </location>
</feature>
<name>A0A2A4JP47_HELVI</name>
<dbReference type="AlphaFoldDB" id="A0A2A4JP47"/>
<evidence type="ECO:0000313" key="2">
    <source>
        <dbReference type="EMBL" id="PCG73223.1"/>
    </source>
</evidence>
<feature type="compositionally biased region" description="Basic residues" evidence="1">
    <location>
        <begin position="169"/>
        <end position="185"/>
    </location>
</feature>
<organism evidence="2">
    <name type="scientific">Heliothis virescens</name>
    <name type="common">Tobacco budworm moth</name>
    <dbReference type="NCBI Taxonomy" id="7102"/>
    <lineage>
        <taxon>Eukaryota</taxon>
        <taxon>Metazoa</taxon>
        <taxon>Ecdysozoa</taxon>
        <taxon>Arthropoda</taxon>
        <taxon>Hexapoda</taxon>
        <taxon>Insecta</taxon>
        <taxon>Pterygota</taxon>
        <taxon>Neoptera</taxon>
        <taxon>Endopterygota</taxon>
        <taxon>Lepidoptera</taxon>
        <taxon>Glossata</taxon>
        <taxon>Ditrysia</taxon>
        <taxon>Noctuoidea</taxon>
        <taxon>Noctuidae</taxon>
        <taxon>Heliothinae</taxon>
        <taxon>Heliothis</taxon>
    </lineage>
</organism>
<proteinExistence type="predicted"/>
<sequence length="217" mass="26172">MFKKRSTEKKKEVTTKDCTRRFCDNLCYIPRHDTKKRRRKDCEKQEFYIKNKRGNKRRIERRVTYKKGQEQKQSLEGKSKGIGEGGRGRDDIAECVEIDVMEVLGGYNKWGVLEDPRCYARYAVCGEVVGPPQTKTARKQRTIRKEQTKDKREREKGIEEKECGEERERRRKDKEKYKNKKRKNKGREETRQARIEYERRNKKEEVIKKEIEEEQNS</sequence>
<comment type="caution">
    <text evidence="2">The sequence shown here is derived from an EMBL/GenBank/DDBJ whole genome shotgun (WGS) entry which is preliminary data.</text>
</comment>
<evidence type="ECO:0000256" key="1">
    <source>
        <dbReference type="SAM" id="MobiDB-lite"/>
    </source>
</evidence>
<accession>A0A2A4JP47</accession>